<dbReference type="InterPro" id="IPR029063">
    <property type="entry name" value="SAM-dependent_MTases_sf"/>
</dbReference>
<keyword evidence="5" id="KW-0808">Transferase</keyword>
<dbReference type="RefSeq" id="WP_144726882.1">
    <property type="nucleotide sequence ID" value="NZ_CAWOWR010000087.1"/>
</dbReference>
<feature type="binding site" evidence="2">
    <location>
        <position position="84"/>
    </location>
    <ligand>
        <name>S-adenosyl-L-methionine</name>
        <dbReference type="ChEBI" id="CHEBI:59789"/>
    </ligand>
</feature>
<evidence type="ECO:0000259" key="4">
    <source>
        <dbReference type="Pfam" id="PF21302"/>
    </source>
</evidence>
<dbReference type="AlphaFoldDB" id="A0A558HSB1"/>
<evidence type="ECO:0000313" key="6">
    <source>
        <dbReference type="Proteomes" id="UP000319941"/>
    </source>
</evidence>
<evidence type="ECO:0000256" key="1">
    <source>
        <dbReference type="PIRSR" id="PIRSR018249-1"/>
    </source>
</evidence>
<dbReference type="Gene3D" id="3.40.50.150">
    <property type="entry name" value="Vaccinia Virus protein VP39"/>
    <property type="match status" value="1"/>
</dbReference>
<dbReference type="InterPro" id="IPR016718">
    <property type="entry name" value="rRNA_m1G-MeTrfase_A_prd"/>
</dbReference>
<dbReference type="CDD" id="cd02440">
    <property type="entry name" value="AdoMet_MTases"/>
    <property type="match status" value="1"/>
</dbReference>
<sequence length="308" mass="32900">MTSLVADSADRPTMTPLTALICPLDAQPLKRDGQSWCCVDGHRFDIARQGHVNLLPVQRKRSLDPGDSKGMVMARQRLFALGGYQPLATALAERVLEEVEADIASSGADPLAVLDAGCGEGFYLRQLAHGAHARGVTLEAAGLDISKHAVLAAARQSRDAAWLVGTNAALPLADACLDVVICAFGFPVWQEFARVLKPGGRVVLLEAGSGHLLALRKILYRELKPARGEAGLSTAVAAGFTPQGDVQHLHAGLSLSGNDQIRDLLTMTPHLYRAEREGLARAEALDVLDVELHGELRVFGLEDAQDKT</sequence>
<gene>
    <name evidence="5" type="ORF">FQP86_05765</name>
</gene>
<dbReference type="InterPro" id="IPR013216">
    <property type="entry name" value="Methyltransf_11"/>
</dbReference>
<evidence type="ECO:0000259" key="3">
    <source>
        <dbReference type="Pfam" id="PF08241"/>
    </source>
</evidence>
<dbReference type="InterPro" id="IPR050508">
    <property type="entry name" value="Methyltransf_Superfamily"/>
</dbReference>
<dbReference type="STRING" id="553385.GCA_000591415_01273"/>
<dbReference type="OrthoDB" id="108476at2"/>
<dbReference type="GO" id="GO:0032259">
    <property type="term" value="P:methylation"/>
    <property type="evidence" value="ECO:0007669"/>
    <property type="project" value="UniProtKB-KW"/>
</dbReference>
<reference evidence="5 6" key="1">
    <citation type="submission" date="2019-07" db="EMBL/GenBank/DDBJ databases">
        <title>Diversity of Bacteria from Kongsfjorden, Arctic.</title>
        <authorList>
            <person name="Yu Y."/>
        </authorList>
    </citation>
    <scope>NUCLEOTIDE SEQUENCE [LARGE SCALE GENOMIC DNA]</scope>
    <source>
        <strain evidence="5 6">SM1923</strain>
    </source>
</reference>
<accession>A0A558HSB1</accession>
<dbReference type="EMBL" id="VNFH01000003">
    <property type="protein sequence ID" value="TVU72027.1"/>
    <property type="molecule type" value="Genomic_DNA"/>
</dbReference>
<dbReference type="Proteomes" id="UP000319941">
    <property type="component" value="Unassembled WGS sequence"/>
</dbReference>
<keyword evidence="6" id="KW-1185">Reference proteome</keyword>
<dbReference type="PANTHER" id="PTHR42912">
    <property type="entry name" value="METHYLTRANSFERASE"/>
    <property type="match status" value="1"/>
</dbReference>
<feature type="domain" description="Methyltransferase type 11" evidence="3">
    <location>
        <begin position="114"/>
        <end position="204"/>
    </location>
</feature>
<dbReference type="GO" id="GO:0008757">
    <property type="term" value="F:S-adenosylmethionine-dependent methyltransferase activity"/>
    <property type="evidence" value="ECO:0007669"/>
    <property type="project" value="InterPro"/>
</dbReference>
<keyword evidence="5" id="KW-0489">Methyltransferase</keyword>
<organism evidence="5 6">
    <name type="scientific">Cobetia crustatorum</name>
    <dbReference type="NCBI Taxonomy" id="553385"/>
    <lineage>
        <taxon>Bacteria</taxon>
        <taxon>Pseudomonadati</taxon>
        <taxon>Pseudomonadota</taxon>
        <taxon>Gammaproteobacteria</taxon>
        <taxon>Oceanospirillales</taxon>
        <taxon>Halomonadaceae</taxon>
        <taxon>Cobetia</taxon>
    </lineage>
</organism>
<evidence type="ECO:0000313" key="5">
    <source>
        <dbReference type="EMBL" id="TVU72027.1"/>
    </source>
</evidence>
<dbReference type="PANTHER" id="PTHR42912:SF45">
    <property type="entry name" value="23S RRNA (GUANINE(745)-N(1))-METHYLTRANSFERASE"/>
    <property type="match status" value="1"/>
</dbReference>
<protein>
    <submittedName>
        <fullName evidence="5">Methyltransferase domain-containing protein</fullName>
    </submittedName>
</protein>
<dbReference type="GO" id="GO:0046872">
    <property type="term" value="F:metal ion binding"/>
    <property type="evidence" value="ECO:0007669"/>
    <property type="project" value="UniProtKB-KW"/>
</dbReference>
<keyword evidence="1" id="KW-0862">Zinc</keyword>
<feature type="domain" description="23S rRNA (guanine(745)-N(1))-methyltransferase N-terminal" evidence="4">
    <location>
        <begin position="21"/>
        <end position="62"/>
    </location>
</feature>
<feature type="binding site" evidence="2">
    <location>
        <position position="211"/>
    </location>
    <ligand>
        <name>S-adenosyl-L-methionine</name>
        <dbReference type="ChEBI" id="CHEBI:59789"/>
    </ligand>
</feature>
<dbReference type="InterPro" id="IPR048647">
    <property type="entry name" value="RlmA_N"/>
</dbReference>
<dbReference type="Pfam" id="PF08241">
    <property type="entry name" value="Methyltransf_11"/>
    <property type="match status" value="1"/>
</dbReference>
<name>A0A558HSB1_9GAMM</name>
<proteinExistence type="predicted"/>
<dbReference type="SUPFAM" id="SSF53335">
    <property type="entry name" value="S-adenosyl-L-methionine-dependent methyltransferases"/>
    <property type="match status" value="1"/>
</dbReference>
<feature type="binding site" evidence="1">
    <location>
        <position position="38"/>
    </location>
    <ligand>
        <name>Zn(2+)</name>
        <dbReference type="ChEBI" id="CHEBI:29105"/>
    </ligand>
</feature>
<evidence type="ECO:0000256" key="2">
    <source>
        <dbReference type="PIRSR" id="PIRSR018249-2"/>
    </source>
</evidence>
<dbReference type="PIRSF" id="PIRSF018249">
    <property type="entry name" value="MyrA_prd"/>
    <property type="match status" value="1"/>
</dbReference>
<dbReference type="Pfam" id="PF21302">
    <property type="entry name" value="Zn_ribbon_RlmA"/>
    <property type="match status" value="1"/>
</dbReference>
<feature type="binding site" evidence="1">
    <location>
        <position position="42"/>
    </location>
    <ligand>
        <name>Zn(2+)</name>
        <dbReference type="ChEBI" id="CHEBI:29105"/>
    </ligand>
</feature>
<comment type="caution">
    <text evidence="5">The sequence shown here is derived from an EMBL/GenBank/DDBJ whole genome shotgun (WGS) entry which is preliminary data.</text>
</comment>
<keyword evidence="2" id="KW-0949">S-adenosyl-L-methionine</keyword>
<keyword evidence="1" id="KW-0479">Metal-binding</keyword>
<feature type="binding site" evidence="2">
    <location>
        <begin position="120"/>
        <end position="121"/>
    </location>
    <ligand>
        <name>S-adenosyl-L-methionine</name>
        <dbReference type="ChEBI" id="CHEBI:59789"/>
    </ligand>
</feature>